<dbReference type="PROSITE" id="PS51898">
    <property type="entry name" value="TYR_RECOMBINASE"/>
    <property type="match status" value="1"/>
</dbReference>
<evidence type="ECO:0000256" key="5">
    <source>
        <dbReference type="PROSITE-ProRule" id="PRU01248"/>
    </source>
</evidence>
<keyword evidence="9" id="KW-1185">Reference proteome</keyword>
<evidence type="ECO:0000313" key="9">
    <source>
        <dbReference type="Proteomes" id="UP000742786"/>
    </source>
</evidence>
<dbReference type="InterPro" id="IPR002104">
    <property type="entry name" value="Integrase_catalytic"/>
</dbReference>
<dbReference type="PANTHER" id="PTHR30349">
    <property type="entry name" value="PHAGE INTEGRASE-RELATED"/>
    <property type="match status" value="1"/>
</dbReference>
<proteinExistence type="inferred from homology"/>
<sequence>MLFDEVITTYLDARRHEIRSHARSLYGYKRLYPHFAGRKITDIRRADVRDYIESRRVDGVKPATINRELDLLSAAINHARFEFELDIPNPVHKMSLKEPEGRVRWISRDESTRLIEASRLHARTPHLACFIQLALHTGCRKSELLTLEWKTVELNHGFFVLDPKNTKSAKRRTIPINDLAKHVLLEIREWNSENCPGTPWVFSTRQNRRITTFQNGFEAACKRAGIDDFRIHDLRHTCASWLVMQGVPLLAVKELLGHYSIEMTERYAHLAPDHVKNAVQLLLTFE</sequence>
<evidence type="ECO:0000256" key="2">
    <source>
        <dbReference type="ARBA" id="ARBA00022908"/>
    </source>
</evidence>
<feature type="domain" description="Core-binding (CB)" evidence="7">
    <location>
        <begin position="1"/>
        <end position="80"/>
    </location>
</feature>
<protein>
    <submittedName>
        <fullName evidence="8">Bacteriophage integrase</fullName>
    </submittedName>
</protein>
<dbReference type="Proteomes" id="UP000742786">
    <property type="component" value="Unassembled WGS sequence"/>
</dbReference>
<dbReference type="SUPFAM" id="SSF56349">
    <property type="entry name" value="DNA breaking-rejoining enzymes"/>
    <property type="match status" value="1"/>
</dbReference>
<organism evidence="8 9">
    <name type="scientific">Georgfuchsia toluolica</name>
    <dbReference type="NCBI Taxonomy" id="424218"/>
    <lineage>
        <taxon>Bacteria</taxon>
        <taxon>Pseudomonadati</taxon>
        <taxon>Pseudomonadota</taxon>
        <taxon>Betaproteobacteria</taxon>
        <taxon>Nitrosomonadales</taxon>
        <taxon>Sterolibacteriaceae</taxon>
        <taxon>Georgfuchsia</taxon>
    </lineage>
</organism>
<dbReference type="CDD" id="cd00796">
    <property type="entry name" value="INT_Rci_Hp1_C"/>
    <property type="match status" value="1"/>
</dbReference>
<keyword evidence="4" id="KW-0233">DNA recombination</keyword>
<evidence type="ECO:0000256" key="4">
    <source>
        <dbReference type="ARBA" id="ARBA00023172"/>
    </source>
</evidence>
<dbReference type="Gene3D" id="1.10.150.130">
    <property type="match status" value="1"/>
</dbReference>
<evidence type="ECO:0000256" key="1">
    <source>
        <dbReference type="ARBA" id="ARBA00008857"/>
    </source>
</evidence>
<dbReference type="GO" id="GO:0003677">
    <property type="term" value="F:DNA binding"/>
    <property type="evidence" value="ECO:0007669"/>
    <property type="project" value="UniProtKB-UniRule"/>
</dbReference>
<reference evidence="8" key="1">
    <citation type="submission" date="2021-04" db="EMBL/GenBank/DDBJ databases">
        <authorList>
            <person name="Hornung B."/>
        </authorList>
    </citation>
    <scope>NUCLEOTIDE SEQUENCE</scope>
    <source>
        <strain evidence="8">G5G6</strain>
    </source>
</reference>
<dbReference type="PANTHER" id="PTHR30349:SF64">
    <property type="entry name" value="PROPHAGE INTEGRASE INTD-RELATED"/>
    <property type="match status" value="1"/>
</dbReference>
<keyword evidence="2" id="KW-0229">DNA integration</keyword>
<name>A0A916J4C4_9PROT</name>
<dbReference type="EMBL" id="CAJQUM010000001">
    <property type="protein sequence ID" value="CAG4883758.1"/>
    <property type="molecule type" value="Genomic_DNA"/>
</dbReference>
<dbReference type="GO" id="GO:0006310">
    <property type="term" value="P:DNA recombination"/>
    <property type="evidence" value="ECO:0007669"/>
    <property type="project" value="UniProtKB-KW"/>
</dbReference>
<dbReference type="InterPro" id="IPR010998">
    <property type="entry name" value="Integrase_recombinase_N"/>
</dbReference>
<comment type="caution">
    <text evidence="8">The sequence shown here is derived from an EMBL/GenBank/DDBJ whole genome shotgun (WGS) entry which is preliminary data.</text>
</comment>
<dbReference type="AlphaFoldDB" id="A0A916J4C4"/>
<gene>
    <name evidence="8" type="ORF">GTOL_11641</name>
</gene>
<comment type="similarity">
    <text evidence="1">Belongs to the 'phage' integrase family.</text>
</comment>
<dbReference type="PROSITE" id="PS51900">
    <property type="entry name" value="CB"/>
    <property type="match status" value="1"/>
</dbReference>
<dbReference type="InterPro" id="IPR013762">
    <property type="entry name" value="Integrase-like_cat_sf"/>
</dbReference>
<feature type="domain" description="Tyr recombinase" evidence="6">
    <location>
        <begin position="101"/>
        <end position="280"/>
    </location>
</feature>
<evidence type="ECO:0000256" key="3">
    <source>
        <dbReference type="ARBA" id="ARBA00023125"/>
    </source>
</evidence>
<dbReference type="InterPro" id="IPR011010">
    <property type="entry name" value="DNA_brk_join_enz"/>
</dbReference>
<dbReference type="RefSeq" id="WP_220635688.1">
    <property type="nucleotide sequence ID" value="NZ_CAJQUM010000001.1"/>
</dbReference>
<dbReference type="GO" id="GO:0015074">
    <property type="term" value="P:DNA integration"/>
    <property type="evidence" value="ECO:0007669"/>
    <property type="project" value="UniProtKB-KW"/>
</dbReference>
<accession>A0A916J4C4</accession>
<dbReference type="InterPro" id="IPR050090">
    <property type="entry name" value="Tyrosine_recombinase_XerCD"/>
</dbReference>
<dbReference type="Gene3D" id="1.10.443.10">
    <property type="entry name" value="Intergrase catalytic core"/>
    <property type="match status" value="1"/>
</dbReference>
<dbReference type="InterPro" id="IPR044068">
    <property type="entry name" value="CB"/>
</dbReference>
<keyword evidence="3 5" id="KW-0238">DNA-binding</keyword>
<dbReference type="Pfam" id="PF00589">
    <property type="entry name" value="Phage_integrase"/>
    <property type="match status" value="1"/>
</dbReference>
<evidence type="ECO:0000259" key="6">
    <source>
        <dbReference type="PROSITE" id="PS51898"/>
    </source>
</evidence>
<evidence type="ECO:0000259" key="7">
    <source>
        <dbReference type="PROSITE" id="PS51900"/>
    </source>
</evidence>
<evidence type="ECO:0000313" key="8">
    <source>
        <dbReference type="EMBL" id="CAG4883758.1"/>
    </source>
</evidence>